<evidence type="ECO:0000256" key="2">
    <source>
        <dbReference type="ARBA" id="ARBA00022679"/>
    </source>
</evidence>
<dbReference type="InterPro" id="IPR028098">
    <property type="entry name" value="Glyco_trans_4-like_N"/>
</dbReference>
<dbReference type="PANTHER" id="PTHR45947:SF3">
    <property type="entry name" value="SULFOQUINOVOSYL TRANSFERASE SQD2"/>
    <property type="match status" value="1"/>
</dbReference>
<evidence type="ECO:0000256" key="1">
    <source>
        <dbReference type="ARBA" id="ARBA00022676"/>
    </source>
</evidence>
<dbReference type="GO" id="GO:0016757">
    <property type="term" value="F:glycosyltransferase activity"/>
    <property type="evidence" value="ECO:0007669"/>
    <property type="project" value="UniProtKB-KW"/>
</dbReference>
<accession>A0A9W6KL50</accession>
<comment type="caution">
    <text evidence="5">The sequence shown here is derived from an EMBL/GenBank/DDBJ whole genome shotgun (WGS) entry which is preliminary data.</text>
</comment>
<dbReference type="RefSeq" id="WP_261960953.1">
    <property type="nucleotide sequence ID" value="NZ_BAAAXA010000001.1"/>
</dbReference>
<reference evidence="5" key="1">
    <citation type="journal article" date="2014" name="Int. J. Syst. Evol. Microbiol.">
        <title>Complete genome sequence of Corynebacterium casei LMG S-19264T (=DSM 44701T), isolated from a smear-ripened cheese.</title>
        <authorList>
            <consortium name="US DOE Joint Genome Institute (JGI-PGF)"/>
            <person name="Walter F."/>
            <person name="Albersmeier A."/>
            <person name="Kalinowski J."/>
            <person name="Ruckert C."/>
        </authorList>
    </citation>
    <scope>NUCLEOTIDE SEQUENCE</scope>
    <source>
        <strain evidence="5">VKM Ac-1321</strain>
    </source>
</reference>
<feature type="domain" description="Glycosyltransferase subfamily 4-like N-terminal" evidence="4">
    <location>
        <begin position="21"/>
        <end position="200"/>
    </location>
</feature>
<name>A0A9W6KL50_9ACTN</name>
<reference evidence="5" key="2">
    <citation type="submission" date="2023-01" db="EMBL/GenBank/DDBJ databases">
        <authorList>
            <person name="Sun Q."/>
            <person name="Evtushenko L."/>
        </authorList>
    </citation>
    <scope>NUCLEOTIDE SEQUENCE</scope>
    <source>
        <strain evidence="5">VKM Ac-1321</strain>
    </source>
</reference>
<dbReference type="SUPFAM" id="SSF53756">
    <property type="entry name" value="UDP-Glycosyltransferase/glycogen phosphorylase"/>
    <property type="match status" value="1"/>
</dbReference>
<proteinExistence type="predicted"/>
<sequence length="418" mass="44440">MRIALVSAQASPLGLGGPTAGGRHTHVAALAEALGALSHEVTVYVRREDKSAPETVPLAPGVSVEQVAAGPVEPLPLDDQLPLMGEFGRALAARWGKDPGSGPDVVHAHYWLSGLAALTATADVRRPVIVTYHGLSAAERRHLPMDRNTSQGPRAGLERTLGSLADRVIAQSEDEVAELGRMGVRRGSTVIVPSGVDTERFTPTGPAADHRRPGLRRILAVGPLVERKGFGDLVEALRRVPGAELIIVGGSDPARPPRDIDADPEARRLVELADANGVADRVRIVGAVPHDDLPSWYRSADVLACAPWYEPFGLTPLEAMACGVPVVAYEVGGIGESVIDNVTGVLVPPRDVNGLAGALRSLLGDEVRRMSFASAAIDRVRSRYTWERTATELERVYRSVTGANEVEDSDEDELSEVS</sequence>
<dbReference type="PANTHER" id="PTHR45947">
    <property type="entry name" value="SULFOQUINOVOSYL TRANSFERASE SQD2"/>
    <property type="match status" value="1"/>
</dbReference>
<keyword evidence="6" id="KW-1185">Reference proteome</keyword>
<dbReference type="Pfam" id="PF00534">
    <property type="entry name" value="Glycos_transf_1"/>
    <property type="match status" value="1"/>
</dbReference>
<evidence type="ECO:0000313" key="5">
    <source>
        <dbReference type="EMBL" id="GLL04097.1"/>
    </source>
</evidence>
<evidence type="ECO:0000259" key="3">
    <source>
        <dbReference type="Pfam" id="PF00534"/>
    </source>
</evidence>
<dbReference type="InterPro" id="IPR001296">
    <property type="entry name" value="Glyco_trans_1"/>
</dbReference>
<protein>
    <submittedName>
        <fullName evidence="5">Glycosyl transferase</fullName>
    </submittedName>
</protein>
<dbReference type="Gene3D" id="3.40.50.2000">
    <property type="entry name" value="Glycogen Phosphorylase B"/>
    <property type="match status" value="2"/>
</dbReference>
<dbReference type="InterPro" id="IPR050194">
    <property type="entry name" value="Glycosyltransferase_grp1"/>
</dbReference>
<keyword evidence="1" id="KW-0328">Glycosyltransferase</keyword>
<dbReference type="EMBL" id="BSFP01000041">
    <property type="protein sequence ID" value="GLL04097.1"/>
    <property type="molecule type" value="Genomic_DNA"/>
</dbReference>
<dbReference type="AlphaFoldDB" id="A0A9W6KL50"/>
<dbReference type="Pfam" id="PF13439">
    <property type="entry name" value="Glyco_transf_4"/>
    <property type="match status" value="1"/>
</dbReference>
<evidence type="ECO:0000259" key="4">
    <source>
        <dbReference type="Pfam" id="PF13439"/>
    </source>
</evidence>
<evidence type="ECO:0000313" key="6">
    <source>
        <dbReference type="Proteomes" id="UP001143480"/>
    </source>
</evidence>
<organism evidence="5 6">
    <name type="scientific">Dactylosporangium matsuzakiense</name>
    <dbReference type="NCBI Taxonomy" id="53360"/>
    <lineage>
        <taxon>Bacteria</taxon>
        <taxon>Bacillati</taxon>
        <taxon>Actinomycetota</taxon>
        <taxon>Actinomycetes</taxon>
        <taxon>Micromonosporales</taxon>
        <taxon>Micromonosporaceae</taxon>
        <taxon>Dactylosporangium</taxon>
    </lineage>
</organism>
<feature type="domain" description="Glycosyl transferase family 1" evidence="3">
    <location>
        <begin position="216"/>
        <end position="377"/>
    </location>
</feature>
<keyword evidence="2 5" id="KW-0808">Transferase</keyword>
<dbReference type="GO" id="GO:1901137">
    <property type="term" value="P:carbohydrate derivative biosynthetic process"/>
    <property type="evidence" value="ECO:0007669"/>
    <property type="project" value="UniProtKB-ARBA"/>
</dbReference>
<dbReference type="Proteomes" id="UP001143480">
    <property type="component" value="Unassembled WGS sequence"/>
</dbReference>
<gene>
    <name evidence="5" type="ORF">GCM10017581_058440</name>
</gene>